<keyword evidence="1" id="KW-0472">Membrane</keyword>
<feature type="domain" description="DUF6534" evidence="2">
    <location>
        <begin position="197"/>
        <end position="288"/>
    </location>
</feature>
<evidence type="ECO:0000313" key="3">
    <source>
        <dbReference type="EMBL" id="TFY58640.1"/>
    </source>
</evidence>
<dbReference type="AlphaFoldDB" id="A0A4Y9Y9E8"/>
<dbReference type="EMBL" id="SEKV01000348">
    <property type="protein sequence ID" value="TFY58640.1"/>
    <property type="molecule type" value="Genomic_DNA"/>
</dbReference>
<feature type="transmembrane region" description="Helical" evidence="1">
    <location>
        <begin position="32"/>
        <end position="55"/>
    </location>
</feature>
<proteinExistence type="predicted"/>
<sequence length="350" mass="38798">MHAYYASSPLLPLILTMGGNHGSPDTSAIGGVFVEIIFSMIVYGFTLAQTLYYLWNYPGDSIGLKIMVIVLWALDTIRAMLVTNDEWWHLVRNHANATALEELQGKITIAHCIVSSLRCSLEALFTHVPISFFIHNIWKLMAQKSGQLVLTSIAVTFTVLSAAAGFVFAYESTINISISIRLSAVIPSGSVQAIAALLTDLYITVSLCLILQGAKSHTADGAHTVLSRLIIYTVNRGLLVVVVQFVQFITYIPQWHDIHMIVDMFHLHEPSCTVYVNALLAVLNVRQHLREKHRAISWLWEKPPGISISEDLIHGERDTAHTDVTSPSSRYACSCVEIHGFLTRSFPGLD</sequence>
<organism evidence="3 4">
    <name type="scientific">Rhodofomes roseus</name>
    <dbReference type="NCBI Taxonomy" id="34475"/>
    <lineage>
        <taxon>Eukaryota</taxon>
        <taxon>Fungi</taxon>
        <taxon>Dikarya</taxon>
        <taxon>Basidiomycota</taxon>
        <taxon>Agaricomycotina</taxon>
        <taxon>Agaricomycetes</taxon>
        <taxon>Polyporales</taxon>
        <taxon>Rhodofomes</taxon>
    </lineage>
</organism>
<evidence type="ECO:0000256" key="1">
    <source>
        <dbReference type="SAM" id="Phobius"/>
    </source>
</evidence>
<protein>
    <recommendedName>
        <fullName evidence="2">DUF6534 domain-containing protein</fullName>
    </recommendedName>
</protein>
<comment type="caution">
    <text evidence="3">The sequence shown here is derived from an EMBL/GenBank/DDBJ whole genome shotgun (WGS) entry which is preliminary data.</text>
</comment>
<accession>A0A4Y9Y9E8</accession>
<dbReference type="InterPro" id="IPR045339">
    <property type="entry name" value="DUF6534"/>
</dbReference>
<keyword evidence="1" id="KW-0812">Transmembrane</keyword>
<feature type="transmembrane region" description="Helical" evidence="1">
    <location>
        <begin position="232"/>
        <end position="252"/>
    </location>
</feature>
<dbReference type="Pfam" id="PF20152">
    <property type="entry name" value="DUF6534"/>
    <property type="match status" value="1"/>
</dbReference>
<dbReference type="Proteomes" id="UP000298390">
    <property type="component" value="Unassembled WGS sequence"/>
</dbReference>
<feature type="transmembrane region" description="Helical" evidence="1">
    <location>
        <begin position="148"/>
        <end position="170"/>
    </location>
</feature>
<gene>
    <name evidence="3" type="ORF">EVJ58_g6295</name>
</gene>
<reference evidence="3 4" key="1">
    <citation type="submission" date="2019-01" db="EMBL/GenBank/DDBJ databases">
        <title>Genome sequencing of the rare red list fungi Fomitopsis rosea.</title>
        <authorList>
            <person name="Buettner E."/>
            <person name="Kellner H."/>
        </authorList>
    </citation>
    <scope>NUCLEOTIDE SEQUENCE [LARGE SCALE GENOMIC DNA]</scope>
    <source>
        <strain evidence="3 4">DSM 105464</strain>
    </source>
</reference>
<evidence type="ECO:0000313" key="4">
    <source>
        <dbReference type="Proteomes" id="UP000298390"/>
    </source>
</evidence>
<evidence type="ECO:0000259" key="2">
    <source>
        <dbReference type="Pfam" id="PF20152"/>
    </source>
</evidence>
<dbReference type="PANTHER" id="PTHR40465:SF1">
    <property type="entry name" value="DUF6534 DOMAIN-CONTAINING PROTEIN"/>
    <property type="match status" value="1"/>
</dbReference>
<dbReference type="PANTHER" id="PTHR40465">
    <property type="entry name" value="CHROMOSOME 1, WHOLE GENOME SHOTGUN SEQUENCE"/>
    <property type="match status" value="1"/>
</dbReference>
<name>A0A4Y9Y9E8_9APHY</name>
<feature type="transmembrane region" description="Helical" evidence="1">
    <location>
        <begin position="190"/>
        <end position="211"/>
    </location>
</feature>
<keyword evidence="1" id="KW-1133">Transmembrane helix</keyword>
<dbReference type="STRING" id="34475.A0A4Y9Y9E8"/>